<evidence type="ECO:0000256" key="3">
    <source>
        <dbReference type="SAM" id="SignalP"/>
    </source>
</evidence>
<feature type="transmembrane region" description="Helical" evidence="2">
    <location>
        <begin position="506"/>
        <end position="524"/>
    </location>
</feature>
<feature type="transmembrane region" description="Helical" evidence="2">
    <location>
        <begin position="387"/>
        <end position="404"/>
    </location>
</feature>
<keyword evidence="2" id="KW-0472">Membrane</keyword>
<dbReference type="EMBL" id="CP017825">
    <property type="protein sequence ID" value="APA14104.1"/>
    <property type="molecule type" value="Genomic_DNA"/>
</dbReference>
<feature type="transmembrane region" description="Helical" evidence="2">
    <location>
        <begin position="141"/>
        <end position="162"/>
    </location>
</feature>
<evidence type="ECO:0000259" key="4">
    <source>
        <dbReference type="Pfam" id="PF10348"/>
    </source>
</evidence>
<feature type="transmembrane region" description="Helical" evidence="2">
    <location>
        <begin position="473"/>
        <end position="494"/>
    </location>
</feature>
<keyword evidence="2" id="KW-1133">Transmembrane helix</keyword>
<feature type="transmembrane region" description="Helical" evidence="2">
    <location>
        <begin position="310"/>
        <end position="329"/>
    </location>
</feature>
<accession>A0A1D9QGN7</accession>
<name>A0A1D9QGN7_SCLS1</name>
<protein>
    <recommendedName>
        <fullName evidence="8">Protein YTP1-like C-terminal domain-containing protein</fullName>
    </recommendedName>
</protein>
<feature type="domain" description="DUF2427" evidence="4">
    <location>
        <begin position="61"/>
        <end position="161"/>
    </location>
</feature>
<dbReference type="KEGG" id="ssl:SS1G_11055"/>
<dbReference type="InterPro" id="IPR018825">
    <property type="entry name" value="DUF2427"/>
</dbReference>
<feature type="domain" description="Protein YTP1-like C-terminal" evidence="5">
    <location>
        <begin position="283"/>
        <end position="565"/>
    </location>
</feature>
<dbReference type="AlphaFoldDB" id="A0A1D9QGN7"/>
<dbReference type="RefSeq" id="XP_001587815.1">
    <property type="nucleotide sequence ID" value="XM_001587765.1"/>
</dbReference>
<feature type="signal peptide" evidence="3">
    <location>
        <begin position="1"/>
        <end position="25"/>
    </location>
</feature>
<evidence type="ECO:0000259" key="5">
    <source>
        <dbReference type="Pfam" id="PF10355"/>
    </source>
</evidence>
<sequence length="586" mass="64783">MPSYMRNLTLYSSLILLGLLPLITAHGDDEPEMNMGMQMSSVSTTIATATDSTVVNNTNIAESSYFQHPELGGLMVAHIILMTIGWVFVLPLCVMFSIARSRLSLPTQFVFLASNGGGLFCSVIYTASTPDLYPNNIHHKLGWFLISLIAAQGVIGVISAYAGRKGEKQEENPGYIPVSREAMAEHTRMHERPKPVTRFSDDSGQGTEPITESLRSQSISLSGDDENTLHESEKDEPEKVGLIEGTRVDQYLSKRLPGLLSARLLCIIGFVYDVVNRVILLLGFAILTSGFVTYGGLFKGSEIYSGLAHFIKGGVFFWYGILTLGRWAGCFAEIGWSWNIKPDNERRFTPTAEFVESFLIFLYGSTNVFLEHLAAWGSAWSAQDLEHISITIMFIGGGLCGMFIESNKIRNFLNTAAQQSSYSMSSYHPEAQEPKSYRFSMNPIPALVVMLLGMMMSSHHQHSMISTMIHKQWGTLLVGAAFARAATYVVFYLAPPTSTLPGRPPTEIITAFCLMAGGLIFMASSKDTVKAIELNDLDAMFVFTVSMGLITFLMAWIILVIAIKGWAMKREQRWSKGVQYEVECNA</sequence>
<feature type="transmembrane region" description="Helical" evidence="2">
    <location>
        <begin position="109"/>
        <end position="129"/>
    </location>
</feature>
<dbReference type="OrthoDB" id="4005299at2759"/>
<dbReference type="OMA" id="NKGWAWN"/>
<organism evidence="6 7">
    <name type="scientific">Sclerotinia sclerotiorum (strain ATCC 18683 / 1980 / Ss-1)</name>
    <name type="common">White mold</name>
    <name type="synonym">Whetzelinia sclerotiorum</name>
    <dbReference type="NCBI Taxonomy" id="665079"/>
    <lineage>
        <taxon>Eukaryota</taxon>
        <taxon>Fungi</taxon>
        <taxon>Dikarya</taxon>
        <taxon>Ascomycota</taxon>
        <taxon>Pezizomycotina</taxon>
        <taxon>Leotiomycetes</taxon>
        <taxon>Helotiales</taxon>
        <taxon>Sclerotiniaceae</taxon>
        <taxon>Sclerotinia</taxon>
    </lineage>
</organism>
<evidence type="ECO:0000313" key="6">
    <source>
        <dbReference type="EMBL" id="APA14104.1"/>
    </source>
</evidence>
<keyword evidence="2" id="KW-0812">Transmembrane</keyword>
<evidence type="ECO:0000256" key="2">
    <source>
        <dbReference type="SAM" id="Phobius"/>
    </source>
</evidence>
<evidence type="ECO:0000313" key="7">
    <source>
        <dbReference type="Proteomes" id="UP000177798"/>
    </source>
</evidence>
<feature type="transmembrane region" description="Helical" evidence="2">
    <location>
        <begin position="75"/>
        <end position="97"/>
    </location>
</feature>
<feature type="compositionally biased region" description="Basic and acidic residues" evidence="1">
    <location>
        <begin position="227"/>
        <end position="237"/>
    </location>
</feature>
<dbReference type="PANTHER" id="PTHR31685:SF3">
    <property type="entry name" value="INTEGRAL MEMBRANE PROTEIN (AFU_ORTHOLOGUE AFUA_6G12730)"/>
    <property type="match status" value="1"/>
</dbReference>
<feature type="region of interest" description="Disordered" evidence="1">
    <location>
        <begin position="188"/>
        <end position="237"/>
    </location>
</feature>
<proteinExistence type="predicted"/>
<dbReference type="Proteomes" id="UP000177798">
    <property type="component" value="Chromosome 12"/>
</dbReference>
<dbReference type="PANTHER" id="PTHR31685">
    <property type="entry name" value="INTEGRAL MEMBRANE PROTEIN (AFU_ORTHOLOGUE AFUA_6G12730)-RELATED"/>
    <property type="match status" value="1"/>
</dbReference>
<feature type="compositionally biased region" description="Polar residues" evidence="1">
    <location>
        <begin position="202"/>
        <end position="221"/>
    </location>
</feature>
<dbReference type="Pfam" id="PF10348">
    <property type="entry name" value="DUF2427"/>
    <property type="match status" value="1"/>
</dbReference>
<evidence type="ECO:0000256" key="1">
    <source>
        <dbReference type="SAM" id="MobiDB-lite"/>
    </source>
</evidence>
<dbReference type="InterPro" id="IPR018827">
    <property type="entry name" value="YTP1_C"/>
</dbReference>
<feature type="transmembrane region" description="Helical" evidence="2">
    <location>
        <begin position="539"/>
        <end position="563"/>
    </location>
</feature>
<gene>
    <name evidence="6" type="ORF">sscle_12g088740</name>
</gene>
<keyword evidence="3" id="KW-0732">Signal</keyword>
<evidence type="ECO:0008006" key="8">
    <source>
        <dbReference type="Google" id="ProtNLM"/>
    </source>
</evidence>
<reference evidence="7" key="1">
    <citation type="journal article" date="2017" name="Genome Biol. Evol.">
        <title>The complete genome sequence of the phytopathogenic fungus Sclerotinia sclerotiorum reveals insights into the genome architecture of broad host range pathogens.</title>
        <authorList>
            <person name="Derbyshire M."/>
            <person name="Denton-Giles M."/>
            <person name="Hegedus D."/>
            <person name="Seifbarghy S."/>
            <person name="Rollins J."/>
            <person name="van Kan J."/>
            <person name="Seidl M.F."/>
            <person name="Faino L."/>
            <person name="Mbengue M."/>
            <person name="Navaud O."/>
            <person name="Raffaele S."/>
            <person name="Hammond-Kosack K."/>
            <person name="Heard S."/>
            <person name="Oliver R."/>
        </authorList>
    </citation>
    <scope>NUCLEOTIDE SEQUENCE [LARGE SCALE GENOMIC DNA]</scope>
    <source>
        <strain evidence="7">ATCC 18683 / 1980 / Ss-1</strain>
    </source>
</reference>
<feature type="chain" id="PRO_5010555129" description="Protein YTP1-like C-terminal domain-containing protein" evidence="3">
    <location>
        <begin position="26"/>
        <end position="586"/>
    </location>
</feature>
<dbReference type="VEuPathDB" id="FungiDB:sscle_12g088740"/>
<feature type="transmembrane region" description="Helical" evidence="2">
    <location>
        <begin position="444"/>
        <end position="461"/>
    </location>
</feature>
<feature type="transmembrane region" description="Helical" evidence="2">
    <location>
        <begin position="278"/>
        <end position="298"/>
    </location>
</feature>
<dbReference type="Pfam" id="PF10355">
    <property type="entry name" value="Ytp1"/>
    <property type="match status" value="1"/>
</dbReference>